<reference evidence="9 10" key="1">
    <citation type="submission" date="2019-03" db="EMBL/GenBank/DDBJ databases">
        <authorList>
            <person name="Kim M.K.M."/>
        </authorList>
    </citation>
    <scope>NUCLEOTIDE SEQUENCE [LARGE SCALE GENOMIC DNA]</scope>
    <source>
        <strain evidence="9 10">17J68-15</strain>
    </source>
</reference>
<dbReference type="GO" id="GO:0005975">
    <property type="term" value="P:carbohydrate metabolic process"/>
    <property type="evidence" value="ECO:0007669"/>
    <property type="project" value="InterPro"/>
</dbReference>
<protein>
    <recommendedName>
        <fullName evidence="1">D-glycero-beta-D-manno-heptose 1-phosphate adenylyltransferase</fullName>
        <ecNumber evidence="1">2.7.7.70</ecNumber>
    </recommendedName>
</protein>
<dbReference type="Proteomes" id="UP000295164">
    <property type="component" value="Unassembled WGS sequence"/>
</dbReference>
<proteinExistence type="predicted"/>
<evidence type="ECO:0000256" key="3">
    <source>
        <dbReference type="ARBA" id="ARBA00022695"/>
    </source>
</evidence>
<dbReference type="InterPro" id="IPR050385">
    <property type="entry name" value="Archaeal_FAD_synthase"/>
</dbReference>
<accession>A0A4R4E821</accession>
<dbReference type="EMBL" id="SKFH01000004">
    <property type="protein sequence ID" value="TCZ73885.1"/>
    <property type="molecule type" value="Genomic_DNA"/>
</dbReference>
<evidence type="ECO:0000256" key="2">
    <source>
        <dbReference type="ARBA" id="ARBA00022679"/>
    </source>
</evidence>
<sequence>MPLAGCSGRCKRWSSCSAASPASPTSPTTIKTANMRAPLSYRNKILTPEELQRQVAQWRVLGKTIAFTNGCFDILHAGHIASLSAAAAEADYLVVGLNSDASVKRLKGEGRPVNDTDSRATVLASLLMVDAVVVFDTDTPRALIASFLPDVLVKGGDYKVADIAGAAEVQAAGGRVVINPIKQGFSTTGIIEKLRP</sequence>
<comment type="catalytic activity">
    <reaction evidence="7">
        <text>D-glycero-beta-D-manno-heptose 1-phosphate + ATP + H(+) = ADP-D-glycero-beta-D-manno-heptose + diphosphate</text>
        <dbReference type="Rhea" id="RHEA:27465"/>
        <dbReference type="ChEBI" id="CHEBI:15378"/>
        <dbReference type="ChEBI" id="CHEBI:30616"/>
        <dbReference type="ChEBI" id="CHEBI:33019"/>
        <dbReference type="ChEBI" id="CHEBI:59967"/>
        <dbReference type="ChEBI" id="CHEBI:61593"/>
        <dbReference type="EC" id="2.7.7.70"/>
    </reaction>
</comment>
<evidence type="ECO:0000256" key="4">
    <source>
        <dbReference type="ARBA" id="ARBA00022741"/>
    </source>
</evidence>
<dbReference type="GO" id="GO:0005524">
    <property type="term" value="F:ATP binding"/>
    <property type="evidence" value="ECO:0007669"/>
    <property type="project" value="UniProtKB-KW"/>
</dbReference>
<dbReference type="PANTHER" id="PTHR43793:SF2">
    <property type="entry name" value="BIFUNCTIONAL PROTEIN HLDE"/>
    <property type="match status" value="1"/>
</dbReference>
<dbReference type="AlphaFoldDB" id="A0A4R4E821"/>
<dbReference type="InterPro" id="IPR014729">
    <property type="entry name" value="Rossmann-like_a/b/a_fold"/>
</dbReference>
<evidence type="ECO:0000256" key="6">
    <source>
        <dbReference type="ARBA" id="ARBA00023277"/>
    </source>
</evidence>
<evidence type="ECO:0000259" key="8">
    <source>
        <dbReference type="Pfam" id="PF01467"/>
    </source>
</evidence>
<dbReference type="NCBIfam" id="TIGR02199">
    <property type="entry name" value="rfaE_dom_II"/>
    <property type="match status" value="1"/>
</dbReference>
<keyword evidence="5" id="KW-0067">ATP-binding</keyword>
<name>A0A4R4E821_9BACT</name>
<keyword evidence="6" id="KW-0119">Carbohydrate metabolism</keyword>
<dbReference type="PANTHER" id="PTHR43793">
    <property type="entry name" value="FAD SYNTHASE"/>
    <property type="match status" value="1"/>
</dbReference>
<evidence type="ECO:0000256" key="7">
    <source>
        <dbReference type="ARBA" id="ARBA00047428"/>
    </source>
</evidence>
<evidence type="ECO:0000313" key="9">
    <source>
        <dbReference type="EMBL" id="TCZ73885.1"/>
    </source>
</evidence>
<gene>
    <name evidence="9" type="primary">rfaE2</name>
    <name evidence="9" type="ORF">E0486_04175</name>
</gene>
<dbReference type="EC" id="2.7.7.70" evidence="1"/>
<feature type="domain" description="Cytidyltransferase-like" evidence="8">
    <location>
        <begin position="67"/>
        <end position="191"/>
    </location>
</feature>
<dbReference type="GO" id="GO:0016773">
    <property type="term" value="F:phosphotransferase activity, alcohol group as acceptor"/>
    <property type="evidence" value="ECO:0007669"/>
    <property type="project" value="InterPro"/>
</dbReference>
<dbReference type="Pfam" id="PF01467">
    <property type="entry name" value="CTP_transf_like"/>
    <property type="match status" value="1"/>
</dbReference>
<keyword evidence="3 9" id="KW-0548">Nucleotidyltransferase</keyword>
<dbReference type="GO" id="GO:0016779">
    <property type="term" value="F:nucleotidyltransferase activity"/>
    <property type="evidence" value="ECO:0007669"/>
    <property type="project" value="UniProtKB-KW"/>
</dbReference>
<dbReference type="InterPro" id="IPR011914">
    <property type="entry name" value="RfaE_dom_II"/>
</dbReference>
<dbReference type="NCBIfam" id="TIGR00125">
    <property type="entry name" value="cyt_tran_rel"/>
    <property type="match status" value="1"/>
</dbReference>
<evidence type="ECO:0000256" key="5">
    <source>
        <dbReference type="ARBA" id="ARBA00022840"/>
    </source>
</evidence>
<organism evidence="9 10">
    <name type="scientific">Flaviaesturariibacter aridisoli</name>
    <dbReference type="NCBI Taxonomy" id="2545761"/>
    <lineage>
        <taxon>Bacteria</taxon>
        <taxon>Pseudomonadati</taxon>
        <taxon>Bacteroidota</taxon>
        <taxon>Chitinophagia</taxon>
        <taxon>Chitinophagales</taxon>
        <taxon>Chitinophagaceae</taxon>
        <taxon>Flaviaestuariibacter</taxon>
    </lineage>
</organism>
<keyword evidence="4" id="KW-0547">Nucleotide-binding</keyword>
<dbReference type="SUPFAM" id="SSF52374">
    <property type="entry name" value="Nucleotidylyl transferase"/>
    <property type="match status" value="1"/>
</dbReference>
<evidence type="ECO:0000313" key="10">
    <source>
        <dbReference type="Proteomes" id="UP000295164"/>
    </source>
</evidence>
<dbReference type="OrthoDB" id="9795543at2"/>
<keyword evidence="2 9" id="KW-0808">Transferase</keyword>
<dbReference type="Gene3D" id="3.40.50.620">
    <property type="entry name" value="HUPs"/>
    <property type="match status" value="1"/>
</dbReference>
<dbReference type="InterPro" id="IPR004821">
    <property type="entry name" value="Cyt_trans-like"/>
</dbReference>
<evidence type="ECO:0000256" key="1">
    <source>
        <dbReference type="ARBA" id="ARBA00012519"/>
    </source>
</evidence>
<keyword evidence="10" id="KW-1185">Reference proteome</keyword>
<comment type="caution">
    <text evidence="9">The sequence shown here is derived from an EMBL/GenBank/DDBJ whole genome shotgun (WGS) entry which is preliminary data.</text>
</comment>